<dbReference type="EMBL" id="CP022743">
    <property type="protein sequence ID" value="ASU34020.1"/>
    <property type="molecule type" value="Genomic_DNA"/>
</dbReference>
<dbReference type="OrthoDB" id="5562884at2"/>
<dbReference type="RefSeq" id="WP_094570416.1">
    <property type="nucleotide sequence ID" value="NZ_CP022743.1"/>
</dbReference>
<protein>
    <recommendedName>
        <fullName evidence="4">MetA-pathway of phenol degradation</fullName>
    </recommendedName>
</protein>
<sequence>MIKSLPLYFYRYCLVACGLFFLSETAQAQTDADALMIPKNYFCTGVVYTHSDWKNYWEGTFKRDNANIGTLSTNSFMVVGNYGLTNKLDILAMAPYVKTNASQGTLKGQSGVQDLTVALKYLAFTSEIGKGIFSIHAIAEGSVPLTNYEPDFLPVSIGLHSKSVSLRGLLNYQTGRFFVAGAGQYVLRSNITIDRNSYYTDHLIYSNEVNMPNVSNLLFSAGYRSLQLNIEGIVSQTTTQGGFDIRKNDMPFPGNKMNMTTVGGLAKYSFQDLTGFELTVGGNYVVRGRNVGQSTSLFAAVYYILDFNKKTKN</sequence>
<feature type="signal peptide" evidence="1">
    <location>
        <begin position="1"/>
        <end position="28"/>
    </location>
</feature>
<dbReference type="Proteomes" id="UP000215002">
    <property type="component" value="Chromosome"/>
</dbReference>
<evidence type="ECO:0000313" key="3">
    <source>
        <dbReference type="Proteomes" id="UP000215002"/>
    </source>
</evidence>
<keyword evidence="3" id="KW-1185">Reference proteome</keyword>
<keyword evidence="1" id="KW-0732">Signal</keyword>
<feature type="chain" id="PRO_5012126579" description="MetA-pathway of phenol degradation" evidence="1">
    <location>
        <begin position="29"/>
        <end position="313"/>
    </location>
</feature>
<accession>A0A223NW67</accession>
<evidence type="ECO:0000313" key="2">
    <source>
        <dbReference type="EMBL" id="ASU34020.1"/>
    </source>
</evidence>
<gene>
    <name evidence="2" type="ORF">MuYL_2130</name>
</gene>
<organism evidence="2 3">
    <name type="scientific">Mucilaginibacter xinganensis</name>
    <dbReference type="NCBI Taxonomy" id="1234841"/>
    <lineage>
        <taxon>Bacteria</taxon>
        <taxon>Pseudomonadati</taxon>
        <taxon>Bacteroidota</taxon>
        <taxon>Sphingobacteriia</taxon>
        <taxon>Sphingobacteriales</taxon>
        <taxon>Sphingobacteriaceae</taxon>
        <taxon>Mucilaginibacter</taxon>
    </lineage>
</organism>
<evidence type="ECO:0008006" key="4">
    <source>
        <dbReference type="Google" id="ProtNLM"/>
    </source>
</evidence>
<dbReference type="AlphaFoldDB" id="A0A223NW67"/>
<reference evidence="2 3" key="1">
    <citation type="submission" date="2017-08" db="EMBL/GenBank/DDBJ databases">
        <title>Complete genome sequence of Mucilaginibacter sp. strain BJC16-A31.</title>
        <authorList>
            <consortium name="Henan University of Science and Technology"/>
            <person name="You X."/>
        </authorList>
    </citation>
    <scope>NUCLEOTIDE SEQUENCE [LARGE SCALE GENOMIC DNA]</scope>
    <source>
        <strain evidence="2 3">BJC16-A31</strain>
    </source>
</reference>
<evidence type="ECO:0000256" key="1">
    <source>
        <dbReference type="SAM" id="SignalP"/>
    </source>
</evidence>
<dbReference type="Pfam" id="PF13557">
    <property type="entry name" value="Phenol_MetA_deg"/>
    <property type="match status" value="1"/>
</dbReference>
<dbReference type="KEGG" id="muc:MuYL_2130"/>
<name>A0A223NW67_9SPHI</name>
<proteinExistence type="predicted"/>
<dbReference type="InterPro" id="IPR025737">
    <property type="entry name" value="FApF"/>
</dbReference>